<feature type="region of interest" description="Disordered" evidence="3">
    <location>
        <begin position="495"/>
        <end position="557"/>
    </location>
</feature>
<dbReference type="PROSITE" id="PS50103">
    <property type="entry name" value="ZF_C3H1"/>
    <property type="match status" value="2"/>
</dbReference>
<dbReference type="GO" id="GO:0003723">
    <property type="term" value="F:RNA binding"/>
    <property type="evidence" value="ECO:0007669"/>
    <property type="project" value="InterPro"/>
</dbReference>
<dbReference type="Proteomes" id="UP000232323">
    <property type="component" value="Unassembled WGS sequence"/>
</dbReference>
<dbReference type="GO" id="GO:0045892">
    <property type="term" value="P:negative regulation of DNA-templated transcription"/>
    <property type="evidence" value="ECO:0007669"/>
    <property type="project" value="InterPro"/>
</dbReference>
<feature type="region of interest" description="Disordered" evidence="3">
    <location>
        <begin position="859"/>
        <end position="928"/>
    </location>
</feature>
<dbReference type="GO" id="GO:0005634">
    <property type="term" value="C:nucleus"/>
    <property type="evidence" value="ECO:0007669"/>
    <property type="project" value="TreeGrafter"/>
</dbReference>
<keyword evidence="2" id="KW-0479">Metal-binding</keyword>
<keyword evidence="2" id="KW-0862">Zinc</keyword>
<feature type="compositionally biased region" description="Basic and acidic residues" evidence="3">
    <location>
        <begin position="901"/>
        <end position="910"/>
    </location>
</feature>
<evidence type="ECO:0000256" key="2">
    <source>
        <dbReference type="PROSITE-ProRule" id="PRU00723"/>
    </source>
</evidence>
<dbReference type="InterPro" id="IPR045124">
    <property type="entry name" value="Su(sable)-like"/>
</dbReference>
<feature type="zinc finger region" description="C3H1-type" evidence="2">
    <location>
        <begin position="1006"/>
        <end position="1034"/>
    </location>
</feature>
<evidence type="ECO:0000313" key="5">
    <source>
        <dbReference type="EMBL" id="GAX85877.1"/>
    </source>
</evidence>
<evidence type="ECO:0000313" key="6">
    <source>
        <dbReference type="Proteomes" id="UP000232323"/>
    </source>
</evidence>
<feature type="region of interest" description="Disordered" evidence="3">
    <location>
        <begin position="766"/>
        <end position="798"/>
    </location>
</feature>
<protein>
    <recommendedName>
        <fullName evidence="4">C3H1-type domain-containing protein</fullName>
    </recommendedName>
</protein>
<dbReference type="InterPro" id="IPR000571">
    <property type="entry name" value="Znf_CCCH"/>
</dbReference>
<feature type="compositionally biased region" description="Polar residues" evidence="3">
    <location>
        <begin position="880"/>
        <end position="889"/>
    </location>
</feature>
<feature type="compositionally biased region" description="Low complexity" evidence="3">
    <location>
        <begin position="772"/>
        <end position="783"/>
    </location>
</feature>
<dbReference type="OrthoDB" id="411372at2759"/>
<feature type="domain" description="C3H1-type" evidence="4">
    <location>
        <begin position="1006"/>
        <end position="1034"/>
    </location>
</feature>
<feature type="region of interest" description="Disordered" evidence="3">
    <location>
        <begin position="949"/>
        <end position="997"/>
    </location>
</feature>
<dbReference type="EMBL" id="BEGY01000199">
    <property type="protein sequence ID" value="GAX85877.1"/>
    <property type="molecule type" value="Genomic_DNA"/>
</dbReference>
<comment type="caution">
    <text evidence="5">The sequence shown here is derived from an EMBL/GenBank/DDBJ whole genome shotgun (WGS) entry which is preliminary data.</text>
</comment>
<dbReference type="GO" id="GO:0008270">
    <property type="term" value="F:zinc ion binding"/>
    <property type="evidence" value="ECO:0007669"/>
    <property type="project" value="UniProtKB-KW"/>
</dbReference>
<reference evidence="5 6" key="1">
    <citation type="submission" date="2017-08" db="EMBL/GenBank/DDBJ databases">
        <title>Acidophilic green algal genome provides insights into adaptation to an acidic environment.</title>
        <authorList>
            <person name="Hirooka S."/>
            <person name="Hirose Y."/>
            <person name="Kanesaki Y."/>
            <person name="Higuchi S."/>
            <person name="Fujiwara T."/>
            <person name="Onuma R."/>
            <person name="Era A."/>
            <person name="Ohbayashi R."/>
            <person name="Uzuka A."/>
            <person name="Nozaki H."/>
            <person name="Yoshikawa H."/>
            <person name="Miyagishima S.Y."/>
        </authorList>
    </citation>
    <scope>NUCLEOTIDE SEQUENCE [LARGE SCALE GENOMIC DNA]</scope>
    <source>
        <strain evidence="5 6">NIES-2499</strain>
    </source>
</reference>
<keyword evidence="6" id="KW-1185">Reference proteome</keyword>
<name>A0A250XS13_9CHLO</name>
<feature type="zinc finger region" description="C3H1-type" evidence="2">
    <location>
        <begin position="1037"/>
        <end position="1065"/>
    </location>
</feature>
<dbReference type="AlphaFoldDB" id="A0A250XS13"/>
<dbReference type="PANTHER" id="PTHR13119">
    <property type="entry name" value="ZINC FINGER CCCH DOMAIN-CONTAINING PROTEI"/>
    <property type="match status" value="1"/>
</dbReference>
<feature type="region of interest" description="Disordered" evidence="3">
    <location>
        <begin position="814"/>
        <end position="844"/>
    </location>
</feature>
<accession>A0A250XS13</accession>
<dbReference type="STRING" id="1157962.A0A250XS13"/>
<dbReference type="PANTHER" id="PTHR13119:SF12">
    <property type="entry name" value="PROTEIN SUPPRESSOR OF SABLE"/>
    <property type="match status" value="1"/>
</dbReference>
<evidence type="ECO:0000256" key="1">
    <source>
        <dbReference type="ARBA" id="ARBA00022737"/>
    </source>
</evidence>
<dbReference type="Gene3D" id="3.30.1370.210">
    <property type="match status" value="1"/>
</dbReference>
<keyword evidence="2" id="KW-0863">Zinc-finger</keyword>
<feature type="region of interest" description="Disordered" evidence="3">
    <location>
        <begin position="408"/>
        <end position="427"/>
    </location>
</feature>
<sequence>MGPWWILPPMSCHQAEAISGQSDVEPICLPSKATQELLCNMFAPKNGAPKMHGAPETLASQILSRPTGQPLPRVIVMRPSASLDIAMLKNTALVVNESSTKSLSPLPTTLGRALALPPATASFSEVPPPIHAAVGHSHPLNSNAHSNFHILPKPSSKPRKTVPLDNYLKQGIKMARRQRAESGIAVPHASAAFLAQKKKGAAEVPEGNLAVSQPLVFHIDAIENGCMGPSLIAGSTKHLSSSAMVCPNFLEGVDSKEVETVHDNASPHTAIFPTQSTALSHHVNEDAAPTDGQATHNHVAVCGQLSSGLLRDLGPALLTSAVPSPKQSRNSQAVVSVTTDTALLSSQQAKGIAQTWNNPAYPPTVSHRFNPVDPEDSLATFRLDSRGGRAALASNAVNVLGSLAEQKICTPSGSEDTSSGEEKKGEGLGLEEAADFQPIVHVAMVAMGKPASSRKRVLRPGMLPPLRMLSQQRPAAPAGAQVLQQQQQGAISRYGVMPAPPRHHGAHQAEEPSSTSPAPAAPPAGLLEDPSNQKDPSPPKPNTSNQKQRSHVEPFKSKVLVAVPSMLGPGHRSRTMMLWNQNDDLDLMAQRKVKEQEAAVRTSWRDQILGGDDSEGGVEAGWGKRQTTAPASAAGKMQRASFSTVTVTEAGAADRSAVSGEGAVDRAVPLRSTGHTSVKPHPIPQAEATTLTLQSSMLVEAATLPTPASVQLPHGDLSTGPNVEKIIIQSTNQSLSSFGNRTFLHVETEDVASTLQHVADEVLTGQDHSRGSLLPVSTSSASSEDYDGDQGVEPELLSEGGGWKLGLKAEDVGRGIDEEDLKDAGVTTEEEEEEGDGAGGDVTFQGEASVADAGVKVLGGTSRSSSRGKAGAKSLEAGQTGASGVTMTVQPDRQARRQRQRKLDLDDGIRGKQSTKRGGGGRTVHGGRAAEVGLLAEMKLFEKSRRKRRMQHLQDGGAGGEGGVERGIRADGPGGNRAKQGGDRWSGSSAVGVARGPPLPRTEHYQVTQALCRYFRLGRCKKGRTDCPFSHDFVPAIKRYVLCRDSKRGTCLKGDADCPFSHDPHTNDPCSTFVMHGACGFTHGQCCFSHSKLDAAAVEELSDFFKDRAVRKGSAQARGHATPAPSPS</sequence>
<gene>
    <name evidence="5" type="ORF">CEUSTIGMA_g13293.t1</name>
</gene>
<dbReference type="SMART" id="SM00356">
    <property type="entry name" value="ZnF_C3H1"/>
    <property type="match status" value="3"/>
</dbReference>
<organism evidence="5 6">
    <name type="scientific">Chlamydomonas eustigma</name>
    <dbReference type="NCBI Taxonomy" id="1157962"/>
    <lineage>
        <taxon>Eukaryota</taxon>
        <taxon>Viridiplantae</taxon>
        <taxon>Chlorophyta</taxon>
        <taxon>core chlorophytes</taxon>
        <taxon>Chlorophyceae</taxon>
        <taxon>CS clade</taxon>
        <taxon>Chlamydomonadales</taxon>
        <taxon>Chlamydomonadaceae</taxon>
        <taxon>Chlamydomonas</taxon>
    </lineage>
</organism>
<evidence type="ECO:0000259" key="4">
    <source>
        <dbReference type="PROSITE" id="PS50103"/>
    </source>
</evidence>
<keyword evidence="1" id="KW-0677">Repeat</keyword>
<evidence type="ECO:0000256" key="3">
    <source>
        <dbReference type="SAM" id="MobiDB-lite"/>
    </source>
</evidence>
<feature type="domain" description="C3H1-type" evidence="4">
    <location>
        <begin position="1037"/>
        <end position="1065"/>
    </location>
</feature>
<proteinExistence type="predicted"/>